<dbReference type="STRING" id="33978.A6M13_03240"/>
<dbReference type="GO" id="GO:0016747">
    <property type="term" value="F:acyltransferase activity, transferring groups other than amino-acyl groups"/>
    <property type="evidence" value="ECO:0007669"/>
    <property type="project" value="InterPro"/>
</dbReference>
<dbReference type="CDD" id="cd04301">
    <property type="entry name" value="NAT_SF"/>
    <property type="match status" value="1"/>
</dbReference>
<organism evidence="2 3">
    <name type="scientific">Caryophanon tenue</name>
    <dbReference type="NCBI Taxonomy" id="33978"/>
    <lineage>
        <taxon>Bacteria</taxon>
        <taxon>Bacillati</taxon>
        <taxon>Bacillota</taxon>
        <taxon>Bacilli</taxon>
        <taxon>Bacillales</taxon>
        <taxon>Caryophanaceae</taxon>
        <taxon>Caryophanon</taxon>
    </lineage>
</organism>
<sequence length="150" mass="17280">MALDVTDAQKGFLQTTNASSLAHAYALQTDGEVVVPLAIYADDVVIGFVMYTYDRLDHESFTDLPFYNRPCYFVWHFMIDAQYQRKHYGKRAFEQVLRHMHSRTLEEAEYVALFYATQNAAAQYVYRAAGFVETSIIQDQSVLAIKTLDR</sequence>
<evidence type="ECO:0000313" key="3">
    <source>
        <dbReference type="Proteomes" id="UP000093199"/>
    </source>
</evidence>
<dbReference type="EMBL" id="MASJ01000023">
    <property type="protein sequence ID" value="OCS84605.1"/>
    <property type="molecule type" value="Genomic_DNA"/>
</dbReference>
<dbReference type="RefSeq" id="WP_066545690.1">
    <property type="nucleotide sequence ID" value="NZ_MASJ01000023.1"/>
</dbReference>
<dbReference type="Pfam" id="PF00583">
    <property type="entry name" value="Acetyltransf_1"/>
    <property type="match status" value="1"/>
</dbReference>
<dbReference type="SUPFAM" id="SSF55729">
    <property type="entry name" value="Acyl-CoA N-acyltransferases (Nat)"/>
    <property type="match status" value="1"/>
</dbReference>
<dbReference type="InterPro" id="IPR016181">
    <property type="entry name" value="Acyl_CoA_acyltransferase"/>
</dbReference>
<gene>
    <name evidence="2" type="ORF">A6M13_03240</name>
</gene>
<protein>
    <recommendedName>
        <fullName evidence="1">N-acetyltransferase domain-containing protein</fullName>
    </recommendedName>
</protein>
<keyword evidence="3" id="KW-1185">Reference proteome</keyword>
<reference evidence="2 3" key="1">
    <citation type="submission" date="2016-07" db="EMBL/GenBank/DDBJ databases">
        <title>Caryophanon tenue genome sequencing.</title>
        <authorList>
            <person name="Verma A."/>
            <person name="Pal Y."/>
            <person name="Krishnamurthi S."/>
        </authorList>
    </citation>
    <scope>NUCLEOTIDE SEQUENCE [LARGE SCALE GENOMIC DNA]</scope>
    <source>
        <strain evidence="2 3">DSM 14152</strain>
    </source>
</reference>
<dbReference type="Proteomes" id="UP000093199">
    <property type="component" value="Unassembled WGS sequence"/>
</dbReference>
<feature type="domain" description="N-acetyltransferase" evidence="1">
    <location>
        <begin position="1"/>
        <end position="149"/>
    </location>
</feature>
<name>A0A1C0YBU1_9BACL</name>
<proteinExistence type="predicted"/>
<evidence type="ECO:0000313" key="2">
    <source>
        <dbReference type="EMBL" id="OCS84605.1"/>
    </source>
</evidence>
<dbReference type="AlphaFoldDB" id="A0A1C0YBU1"/>
<dbReference type="InterPro" id="IPR000182">
    <property type="entry name" value="GNAT_dom"/>
</dbReference>
<evidence type="ECO:0000259" key="1">
    <source>
        <dbReference type="PROSITE" id="PS51186"/>
    </source>
</evidence>
<comment type="caution">
    <text evidence="2">The sequence shown here is derived from an EMBL/GenBank/DDBJ whole genome shotgun (WGS) entry which is preliminary data.</text>
</comment>
<accession>A0A1C0YBU1</accession>
<dbReference type="Gene3D" id="3.40.630.30">
    <property type="match status" value="1"/>
</dbReference>
<dbReference type="PROSITE" id="PS51186">
    <property type="entry name" value="GNAT"/>
    <property type="match status" value="1"/>
</dbReference>